<accession>A0A1T5CEA5</accession>
<protein>
    <submittedName>
        <fullName evidence="1">Uncharacterized protein</fullName>
    </submittedName>
</protein>
<sequence length="208" mass="24614">MGTIKNGFWKLGFILSPIEFSSFVKYCEELKIKFVLQKNENIYEEYQKFYNSLISENIPKNYTTQGNISYININSFVCSLNYENNIGFMINPANMVHWPYYREAVRIHFWAIQLTLQKGVSVDKEDDKGKFFIYEDIQLHSPNSYPLYQKISSYIKNKTKPLRVNAHTIDAIEEIKPPVRISEQVAVDLANSWIFKNYEFEILSYRKK</sequence>
<name>A0A1T5CEA5_9FLAO</name>
<dbReference type="AlphaFoldDB" id="A0A1T5CEA5"/>
<dbReference type="RefSeq" id="WP_079665344.1">
    <property type="nucleotide sequence ID" value="NZ_FUYZ01000001.1"/>
</dbReference>
<dbReference type="Proteomes" id="UP000191112">
    <property type="component" value="Unassembled WGS sequence"/>
</dbReference>
<proteinExistence type="predicted"/>
<dbReference type="STRING" id="619805.SAMN05660477_00002"/>
<gene>
    <name evidence="1" type="ORF">SAMN05660477_00002</name>
</gene>
<organism evidence="1 2">
    <name type="scientific">Soonwooa buanensis</name>
    <dbReference type="NCBI Taxonomy" id="619805"/>
    <lineage>
        <taxon>Bacteria</taxon>
        <taxon>Pseudomonadati</taxon>
        <taxon>Bacteroidota</taxon>
        <taxon>Flavobacteriia</taxon>
        <taxon>Flavobacteriales</taxon>
        <taxon>Weeksellaceae</taxon>
        <taxon>Chryseobacterium group</taxon>
        <taxon>Soonwooa</taxon>
    </lineage>
</organism>
<dbReference type="OrthoDB" id="2642625at2"/>
<reference evidence="1 2" key="1">
    <citation type="submission" date="2017-02" db="EMBL/GenBank/DDBJ databases">
        <authorList>
            <person name="Peterson S.W."/>
        </authorList>
    </citation>
    <scope>NUCLEOTIDE SEQUENCE [LARGE SCALE GENOMIC DNA]</scope>
    <source>
        <strain evidence="1 2">DSM 22323</strain>
    </source>
</reference>
<dbReference type="EMBL" id="FUYZ01000001">
    <property type="protein sequence ID" value="SKB57825.1"/>
    <property type="molecule type" value="Genomic_DNA"/>
</dbReference>
<evidence type="ECO:0000313" key="1">
    <source>
        <dbReference type="EMBL" id="SKB57825.1"/>
    </source>
</evidence>
<keyword evidence="2" id="KW-1185">Reference proteome</keyword>
<evidence type="ECO:0000313" key="2">
    <source>
        <dbReference type="Proteomes" id="UP000191112"/>
    </source>
</evidence>